<evidence type="ECO:0000313" key="3">
    <source>
        <dbReference type="Proteomes" id="UP001443914"/>
    </source>
</evidence>
<keyword evidence="1" id="KW-1133">Transmembrane helix</keyword>
<name>A0AAW1JUE4_SAPOF</name>
<dbReference type="EMBL" id="JBDFQZ010000007">
    <property type="protein sequence ID" value="KAK9706933.1"/>
    <property type="molecule type" value="Genomic_DNA"/>
</dbReference>
<keyword evidence="3" id="KW-1185">Reference proteome</keyword>
<reference evidence="2" key="1">
    <citation type="submission" date="2024-03" db="EMBL/GenBank/DDBJ databases">
        <title>WGS assembly of Saponaria officinalis var. Norfolk2.</title>
        <authorList>
            <person name="Jenkins J."/>
            <person name="Shu S."/>
            <person name="Grimwood J."/>
            <person name="Barry K."/>
            <person name="Goodstein D."/>
            <person name="Schmutz J."/>
            <person name="Leebens-Mack J."/>
            <person name="Osbourn A."/>
        </authorList>
    </citation>
    <scope>NUCLEOTIDE SEQUENCE [LARGE SCALE GENOMIC DNA]</scope>
    <source>
        <strain evidence="2">JIC</strain>
    </source>
</reference>
<evidence type="ECO:0000256" key="1">
    <source>
        <dbReference type="SAM" id="Phobius"/>
    </source>
</evidence>
<evidence type="ECO:0008006" key="4">
    <source>
        <dbReference type="Google" id="ProtNLM"/>
    </source>
</evidence>
<dbReference type="PANTHER" id="PTHR33726">
    <property type="entry name" value="TRANSMEMBRANE PROTEIN"/>
    <property type="match status" value="1"/>
</dbReference>
<dbReference type="AlphaFoldDB" id="A0AAW1JUE4"/>
<accession>A0AAW1JUE4</accession>
<comment type="caution">
    <text evidence="2">The sequence shown here is derived from an EMBL/GenBank/DDBJ whole genome shotgun (WGS) entry which is preliminary data.</text>
</comment>
<evidence type="ECO:0000313" key="2">
    <source>
        <dbReference type="EMBL" id="KAK9706933.1"/>
    </source>
</evidence>
<keyword evidence="1" id="KW-0812">Transmembrane</keyword>
<feature type="transmembrane region" description="Helical" evidence="1">
    <location>
        <begin position="76"/>
        <end position="98"/>
    </location>
</feature>
<sequence>MATNSTTKKSWFAKRLMNKEAWNSTTATNSTTKKSWFVRKLMNKEAWRWRLLSNGGILKIKWKRINMIKLSVFHDIYFKIISTFEAVFLVSTLCLFFLCCGCHF</sequence>
<organism evidence="2 3">
    <name type="scientific">Saponaria officinalis</name>
    <name type="common">Common soapwort</name>
    <name type="synonym">Lychnis saponaria</name>
    <dbReference type="NCBI Taxonomy" id="3572"/>
    <lineage>
        <taxon>Eukaryota</taxon>
        <taxon>Viridiplantae</taxon>
        <taxon>Streptophyta</taxon>
        <taxon>Embryophyta</taxon>
        <taxon>Tracheophyta</taxon>
        <taxon>Spermatophyta</taxon>
        <taxon>Magnoliopsida</taxon>
        <taxon>eudicotyledons</taxon>
        <taxon>Gunneridae</taxon>
        <taxon>Pentapetalae</taxon>
        <taxon>Caryophyllales</taxon>
        <taxon>Caryophyllaceae</taxon>
        <taxon>Caryophylleae</taxon>
        <taxon>Saponaria</taxon>
    </lineage>
</organism>
<gene>
    <name evidence="2" type="ORF">RND81_07G161800</name>
</gene>
<dbReference type="Proteomes" id="UP001443914">
    <property type="component" value="Unassembled WGS sequence"/>
</dbReference>
<proteinExistence type="predicted"/>
<keyword evidence="1" id="KW-0472">Membrane</keyword>
<dbReference type="PANTHER" id="PTHR33726:SF3">
    <property type="entry name" value="TRANSMEMBRANE PROTEIN"/>
    <property type="match status" value="1"/>
</dbReference>
<protein>
    <recommendedName>
        <fullName evidence="4">Transmembrane protein</fullName>
    </recommendedName>
</protein>